<dbReference type="Gene3D" id="3.30.1360.10">
    <property type="entry name" value="RNA polymerase, RBP11-like subunit"/>
    <property type="match status" value="1"/>
</dbReference>
<dbReference type="GO" id="GO:0003899">
    <property type="term" value="F:DNA-directed RNA polymerase activity"/>
    <property type="evidence" value="ECO:0007669"/>
    <property type="project" value="UniProtKB-EC"/>
</dbReference>
<keyword evidence="4 13" id="KW-0240">DNA-directed RNA polymerase</keyword>
<dbReference type="GO" id="GO:0046983">
    <property type="term" value="F:protein dimerization activity"/>
    <property type="evidence" value="ECO:0007669"/>
    <property type="project" value="InterPro"/>
</dbReference>
<sequence length="275" mass="29812">MLDINLPSVVTFEAGETSTGGRLIVEPLYPGYGTTVGNALRRVLLSSLPGAAVTAVKIAGAPHEFAALPKVAEDMLQIIMNLKELRMRVFSDEPIKLHLAAKGEKAVTAKDIDKNSDVEIVNPELTIATLTAKDAAIEMDIWVAKGRGYQMTETGDAAGREIGTIAVDSFFSPVRRVSFIVESARVGQMINYDRLLMNIETDATLTPEEAVKDATKVLVAQFAAVGKVNEMEVETLVADTDTEEEVQEVSETVSEETSEKEEALEKKNVKKATKE</sequence>
<feature type="compositionally biased region" description="Acidic residues" evidence="11">
    <location>
        <begin position="240"/>
        <end position="259"/>
    </location>
</feature>
<dbReference type="NCBIfam" id="TIGR02027">
    <property type="entry name" value="rpoA"/>
    <property type="match status" value="1"/>
</dbReference>
<dbReference type="SUPFAM" id="SSF56553">
    <property type="entry name" value="Insert subdomain of RNA polymerase alpha subunit"/>
    <property type="match status" value="1"/>
</dbReference>
<evidence type="ECO:0000256" key="7">
    <source>
        <dbReference type="ARBA" id="ARBA00023163"/>
    </source>
</evidence>
<dbReference type="SMART" id="SM00662">
    <property type="entry name" value="RPOLD"/>
    <property type="match status" value="1"/>
</dbReference>
<dbReference type="FunFam" id="2.170.120.12:FF:000001">
    <property type="entry name" value="DNA-directed RNA polymerase subunit alpha"/>
    <property type="match status" value="1"/>
</dbReference>
<evidence type="ECO:0000313" key="13">
    <source>
        <dbReference type="EMBL" id="PJE75806.1"/>
    </source>
</evidence>
<dbReference type="InterPro" id="IPR011263">
    <property type="entry name" value="DNA-dir_RNA_pol_RpoA/D/Rpb3"/>
</dbReference>
<dbReference type="EC" id="2.7.7.6" evidence="2"/>
<dbReference type="GO" id="GO:0000428">
    <property type="term" value="C:DNA-directed RNA polymerase complex"/>
    <property type="evidence" value="ECO:0007669"/>
    <property type="project" value="UniProtKB-KW"/>
</dbReference>
<dbReference type="InterPro" id="IPR011773">
    <property type="entry name" value="DNA-dir_RpoA"/>
</dbReference>
<dbReference type="Proteomes" id="UP000231152">
    <property type="component" value="Unassembled WGS sequence"/>
</dbReference>
<dbReference type="AlphaFoldDB" id="A0A2M8LEJ7"/>
<evidence type="ECO:0000313" key="14">
    <source>
        <dbReference type="Proteomes" id="UP000231152"/>
    </source>
</evidence>
<comment type="similarity">
    <text evidence="1">Belongs to the RNA polymerase alpha chain family.</text>
</comment>
<dbReference type="Pfam" id="PF01000">
    <property type="entry name" value="RNA_pol_A_bac"/>
    <property type="match status" value="1"/>
</dbReference>
<dbReference type="InterPro" id="IPR011262">
    <property type="entry name" value="DNA-dir_RNA_pol_insert"/>
</dbReference>
<organism evidence="13 14">
    <name type="scientific">Candidatus Uhrbacteria bacterium CG10_big_fil_rev_8_21_14_0_10_48_11</name>
    <dbReference type="NCBI Taxonomy" id="1975037"/>
    <lineage>
        <taxon>Bacteria</taxon>
        <taxon>Candidatus Uhriibacteriota</taxon>
    </lineage>
</organism>
<dbReference type="InterPro" id="IPR036603">
    <property type="entry name" value="RBP11-like"/>
</dbReference>
<reference evidence="13 14" key="1">
    <citation type="submission" date="2017-09" db="EMBL/GenBank/DDBJ databases">
        <title>Depth-based differentiation of microbial function through sediment-hosted aquifers and enrichment of novel symbionts in the deep terrestrial subsurface.</title>
        <authorList>
            <person name="Probst A.J."/>
            <person name="Ladd B."/>
            <person name="Jarett J.K."/>
            <person name="Geller-Mcgrath D.E."/>
            <person name="Sieber C.M."/>
            <person name="Emerson J.B."/>
            <person name="Anantharaman K."/>
            <person name="Thomas B.C."/>
            <person name="Malmstrom R."/>
            <person name="Stieglmeier M."/>
            <person name="Klingl A."/>
            <person name="Woyke T."/>
            <person name="Ryan C.M."/>
            <person name="Banfield J.F."/>
        </authorList>
    </citation>
    <scope>NUCLEOTIDE SEQUENCE [LARGE SCALE GENOMIC DNA]</scope>
    <source>
        <strain evidence="13">CG10_big_fil_rev_8_21_14_0_10_48_11</strain>
    </source>
</reference>
<comment type="caution">
    <text evidence="13">The sequence shown here is derived from an EMBL/GenBank/DDBJ whole genome shotgun (WGS) entry which is preliminary data.</text>
</comment>
<evidence type="ECO:0000259" key="12">
    <source>
        <dbReference type="SMART" id="SM00662"/>
    </source>
</evidence>
<keyword evidence="5" id="KW-0808">Transferase</keyword>
<evidence type="ECO:0000256" key="9">
    <source>
        <dbReference type="ARBA" id="ARBA00033070"/>
    </source>
</evidence>
<keyword evidence="7" id="KW-0804">Transcription</keyword>
<dbReference type="GO" id="GO:0005737">
    <property type="term" value="C:cytoplasm"/>
    <property type="evidence" value="ECO:0007669"/>
    <property type="project" value="UniProtKB-ARBA"/>
</dbReference>
<evidence type="ECO:0000256" key="10">
    <source>
        <dbReference type="ARBA" id="ARBA00048552"/>
    </source>
</evidence>
<feature type="compositionally biased region" description="Basic and acidic residues" evidence="11">
    <location>
        <begin position="260"/>
        <end position="275"/>
    </location>
</feature>
<comment type="catalytic activity">
    <reaction evidence="10">
        <text>RNA(n) + a ribonucleoside 5'-triphosphate = RNA(n+1) + diphosphate</text>
        <dbReference type="Rhea" id="RHEA:21248"/>
        <dbReference type="Rhea" id="RHEA-COMP:14527"/>
        <dbReference type="Rhea" id="RHEA-COMP:17342"/>
        <dbReference type="ChEBI" id="CHEBI:33019"/>
        <dbReference type="ChEBI" id="CHEBI:61557"/>
        <dbReference type="ChEBI" id="CHEBI:140395"/>
        <dbReference type="EC" id="2.7.7.6"/>
    </reaction>
</comment>
<feature type="region of interest" description="Disordered" evidence="11">
    <location>
        <begin position="240"/>
        <end position="275"/>
    </location>
</feature>
<keyword evidence="6" id="KW-0548">Nucleotidyltransferase</keyword>
<evidence type="ECO:0000256" key="4">
    <source>
        <dbReference type="ARBA" id="ARBA00022478"/>
    </source>
</evidence>
<dbReference type="GO" id="GO:0003677">
    <property type="term" value="F:DNA binding"/>
    <property type="evidence" value="ECO:0007669"/>
    <property type="project" value="InterPro"/>
</dbReference>
<dbReference type="CDD" id="cd06928">
    <property type="entry name" value="RNAP_alpha_NTD"/>
    <property type="match status" value="1"/>
</dbReference>
<evidence type="ECO:0000256" key="1">
    <source>
        <dbReference type="ARBA" id="ARBA00007123"/>
    </source>
</evidence>
<accession>A0A2M8LEJ7</accession>
<dbReference type="GO" id="GO:0006351">
    <property type="term" value="P:DNA-templated transcription"/>
    <property type="evidence" value="ECO:0007669"/>
    <property type="project" value="InterPro"/>
</dbReference>
<evidence type="ECO:0000256" key="3">
    <source>
        <dbReference type="ARBA" id="ARBA00015972"/>
    </source>
</evidence>
<evidence type="ECO:0000256" key="5">
    <source>
        <dbReference type="ARBA" id="ARBA00022679"/>
    </source>
</evidence>
<name>A0A2M8LEJ7_9BACT</name>
<evidence type="ECO:0000256" key="8">
    <source>
        <dbReference type="ARBA" id="ARBA00032524"/>
    </source>
</evidence>
<dbReference type="Pfam" id="PF01193">
    <property type="entry name" value="RNA_pol_L"/>
    <property type="match status" value="1"/>
</dbReference>
<dbReference type="Gene3D" id="2.170.120.12">
    <property type="entry name" value="DNA-directed RNA polymerase, insert domain"/>
    <property type="match status" value="1"/>
</dbReference>
<feature type="domain" description="DNA-directed RNA polymerase RpoA/D/Rpb3-type" evidence="12">
    <location>
        <begin position="20"/>
        <end position="228"/>
    </location>
</feature>
<dbReference type="InterPro" id="IPR036643">
    <property type="entry name" value="RNApol_insert_sf"/>
</dbReference>
<proteinExistence type="inferred from homology"/>
<evidence type="ECO:0000256" key="11">
    <source>
        <dbReference type="SAM" id="MobiDB-lite"/>
    </source>
</evidence>
<protein>
    <recommendedName>
        <fullName evidence="3">DNA-directed RNA polymerase subunit alpha</fullName>
        <ecNumber evidence="2">2.7.7.6</ecNumber>
    </recommendedName>
    <alternativeName>
        <fullName evidence="9">RNA polymerase subunit alpha</fullName>
    </alternativeName>
    <alternativeName>
        <fullName evidence="8">Transcriptase subunit alpha</fullName>
    </alternativeName>
</protein>
<evidence type="ECO:0000256" key="2">
    <source>
        <dbReference type="ARBA" id="ARBA00012418"/>
    </source>
</evidence>
<evidence type="ECO:0000256" key="6">
    <source>
        <dbReference type="ARBA" id="ARBA00022695"/>
    </source>
</evidence>
<dbReference type="EMBL" id="PFET01000009">
    <property type="protein sequence ID" value="PJE75806.1"/>
    <property type="molecule type" value="Genomic_DNA"/>
</dbReference>
<gene>
    <name evidence="13" type="primary">rpoA</name>
    <name evidence="13" type="ORF">COV04_02580</name>
</gene>
<dbReference type="SUPFAM" id="SSF55257">
    <property type="entry name" value="RBP11-like subunits of RNA polymerase"/>
    <property type="match status" value="1"/>
</dbReference>